<accession>A0A6N2V3Q3</accession>
<reference evidence="1" key="1">
    <citation type="submission" date="2019-11" db="EMBL/GenBank/DDBJ databases">
        <authorList>
            <person name="Feng L."/>
        </authorList>
    </citation>
    <scope>NUCLEOTIDE SEQUENCE</scope>
    <source>
        <strain evidence="1">CnexileLFYP112</strain>
    </source>
</reference>
<sequence>MKIYRDSLSDETEIKDVEELLKYYINNREGLIAYQSQGLNLPEHPDGLEYRNMGTMENHIWSVIAKRMKHSHTCWSKRENHLAKILAKKCGGKLYEVTEKSKHAIFKEETVEEILMAEEVAKKVGKGYEYPTIGHMVGLEGKIIGERKKLFAMSGF</sequence>
<gene>
    <name evidence="1" type="ORF">CNLFYP112_02461</name>
</gene>
<dbReference type="AlphaFoldDB" id="A0A6N2V3Q3"/>
<organism evidence="1">
    <name type="scientific">[Clostridium] nexile</name>
    <dbReference type="NCBI Taxonomy" id="29361"/>
    <lineage>
        <taxon>Bacteria</taxon>
        <taxon>Bacillati</taxon>
        <taxon>Bacillota</taxon>
        <taxon>Clostridia</taxon>
        <taxon>Lachnospirales</taxon>
        <taxon>Lachnospiraceae</taxon>
        <taxon>Tyzzerella</taxon>
    </lineage>
</organism>
<protein>
    <submittedName>
        <fullName evidence="1">Uncharacterized protein</fullName>
    </submittedName>
</protein>
<evidence type="ECO:0000313" key="1">
    <source>
        <dbReference type="EMBL" id="VYT24640.1"/>
    </source>
</evidence>
<dbReference type="OrthoDB" id="2162583at2"/>
<proteinExistence type="predicted"/>
<dbReference type="EMBL" id="CACRTG010000021">
    <property type="protein sequence ID" value="VYT24640.1"/>
    <property type="molecule type" value="Genomic_DNA"/>
</dbReference>
<name>A0A6N2V3Q3_9FIRM</name>